<dbReference type="Proteomes" id="UP000186698">
    <property type="component" value="Chromosome 3L"/>
</dbReference>
<organism evidence="1 2">
    <name type="scientific">Xenopus laevis</name>
    <name type="common">African clawed frog</name>
    <dbReference type="NCBI Taxonomy" id="8355"/>
    <lineage>
        <taxon>Eukaryota</taxon>
        <taxon>Metazoa</taxon>
        <taxon>Chordata</taxon>
        <taxon>Craniata</taxon>
        <taxon>Vertebrata</taxon>
        <taxon>Euteleostomi</taxon>
        <taxon>Amphibia</taxon>
        <taxon>Batrachia</taxon>
        <taxon>Anura</taxon>
        <taxon>Pipoidea</taxon>
        <taxon>Pipidae</taxon>
        <taxon>Xenopodinae</taxon>
        <taxon>Xenopus</taxon>
        <taxon>Xenopus</taxon>
    </lineage>
</organism>
<gene>
    <name evidence="2" type="primary">LOC108710197</name>
</gene>
<dbReference type="OMA" id="CAFDRTK"/>
<evidence type="ECO:0000313" key="1">
    <source>
        <dbReference type="Proteomes" id="UP000186698"/>
    </source>
</evidence>
<sequence length="335" mass="34683">MIAVFLLLVAVSGYFTPATSQCLKQCVERCSLAPPSGNPICVQNSLARNPIVTAKVIGRVMCAFDRTKDSRNKLELILAVNSFLNVTGCPRSLVMGPRLAMDDLILDVNGLLQNMLRISVTALSPFNLANIPIPQCGLLSDLRLKIDNILKIVSGLPDLQIIKSIAGKPLGLLAILPSGLLDSLLGPVGKLVSTVGSVVGPLLNQVGSTVSGVPTILSGGGSQTWQTGAAGGSVNAGGSVTAGGPGAGYSVFPYDGYTYSNNNLNPNLYQYDSYSGNTGYSTSGAGTGPLASWDNSNTGYESMNPTFYASANVQNINAGTGVSASSDVIPSMQFK</sequence>
<reference evidence="2" key="1">
    <citation type="submission" date="2025-08" db="UniProtKB">
        <authorList>
            <consortium name="RefSeq"/>
        </authorList>
    </citation>
    <scope>IDENTIFICATION</scope>
    <source>
        <strain evidence="2">J_2021</strain>
        <tissue evidence="2">Erythrocytes</tissue>
    </source>
</reference>
<dbReference type="OrthoDB" id="9909813at2759"/>
<dbReference type="PaxDb" id="8355-A0A1L8GWY5"/>
<dbReference type="AlphaFoldDB" id="A0A1L8GWY5"/>
<proteinExistence type="predicted"/>
<accession>A0A1L8GWY5</accession>
<dbReference type="KEGG" id="xla:108710197"/>
<protein>
    <submittedName>
        <fullName evidence="2">Uncharacterized protein LOC108710197</fullName>
    </submittedName>
</protein>
<evidence type="ECO:0000313" key="2">
    <source>
        <dbReference type="RefSeq" id="XP_041442014.1"/>
    </source>
</evidence>
<dbReference type="GeneID" id="108710197"/>
<name>A0A1L8GWY5_XENLA</name>
<dbReference type="RefSeq" id="XP_041442014.1">
    <property type="nucleotide sequence ID" value="XM_041586080.1"/>
</dbReference>
<keyword evidence="1" id="KW-1185">Reference proteome</keyword>